<dbReference type="EMBL" id="CM017620">
    <property type="protein sequence ID" value="TYI03409.1"/>
    <property type="molecule type" value="Genomic_DNA"/>
</dbReference>
<gene>
    <name evidence="2" type="ORF">ES332_A11G337600v1</name>
</gene>
<keyword evidence="3" id="KW-1185">Reference proteome</keyword>
<feature type="region of interest" description="Disordered" evidence="1">
    <location>
        <begin position="114"/>
        <end position="134"/>
    </location>
</feature>
<protein>
    <submittedName>
        <fullName evidence="2">Uncharacterized protein</fullName>
    </submittedName>
</protein>
<evidence type="ECO:0000313" key="2">
    <source>
        <dbReference type="EMBL" id="TYI03409.1"/>
    </source>
</evidence>
<evidence type="ECO:0000256" key="1">
    <source>
        <dbReference type="SAM" id="MobiDB-lite"/>
    </source>
</evidence>
<proteinExistence type="predicted"/>
<dbReference type="Proteomes" id="UP000322667">
    <property type="component" value="Chromosome A11"/>
</dbReference>
<evidence type="ECO:0000313" key="3">
    <source>
        <dbReference type="Proteomes" id="UP000322667"/>
    </source>
</evidence>
<dbReference type="AlphaFoldDB" id="A0A5D2NIA3"/>
<name>A0A5D2NIA3_GOSTO</name>
<accession>A0A5D2NIA3</accession>
<organism evidence="2 3">
    <name type="scientific">Gossypium tomentosum</name>
    <name type="common">Hawaiian cotton</name>
    <name type="synonym">Gossypium sandvicense</name>
    <dbReference type="NCBI Taxonomy" id="34277"/>
    <lineage>
        <taxon>Eukaryota</taxon>
        <taxon>Viridiplantae</taxon>
        <taxon>Streptophyta</taxon>
        <taxon>Embryophyta</taxon>
        <taxon>Tracheophyta</taxon>
        <taxon>Spermatophyta</taxon>
        <taxon>Magnoliopsida</taxon>
        <taxon>eudicotyledons</taxon>
        <taxon>Gunneridae</taxon>
        <taxon>Pentapetalae</taxon>
        <taxon>rosids</taxon>
        <taxon>malvids</taxon>
        <taxon>Malvales</taxon>
        <taxon>Malvaceae</taxon>
        <taxon>Malvoideae</taxon>
        <taxon>Gossypium</taxon>
    </lineage>
</organism>
<sequence>MRVGLHGFPPLNDAVLRQGGSCKTKTESLLLSPPLPSSFRLGFLNPSSPAVLHSSTMDSGRGSIKRAFQPLIKPRLKAKPSRPGQSRLGGFPLSLWSLNPMTEGGVPATRFDSSGVHAGGSREAHGWYGAKQKG</sequence>
<reference evidence="2 3" key="1">
    <citation type="submission" date="2019-07" db="EMBL/GenBank/DDBJ databases">
        <title>WGS assembly of Gossypium tomentosum.</title>
        <authorList>
            <person name="Chen Z.J."/>
            <person name="Sreedasyam A."/>
            <person name="Ando A."/>
            <person name="Song Q."/>
            <person name="De L."/>
            <person name="Hulse-Kemp A."/>
            <person name="Ding M."/>
            <person name="Ye W."/>
            <person name="Kirkbride R."/>
            <person name="Jenkins J."/>
            <person name="Plott C."/>
            <person name="Lovell J."/>
            <person name="Lin Y.-M."/>
            <person name="Vaughn R."/>
            <person name="Liu B."/>
            <person name="Li W."/>
            <person name="Simpson S."/>
            <person name="Scheffler B."/>
            <person name="Saski C."/>
            <person name="Grover C."/>
            <person name="Hu G."/>
            <person name="Conover J."/>
            <person name="Carlson J."/>
            <person name="Shu S."/>
            <person name="Boston L."/>
            <person name="Williams M."/>
            <person name="Peterson D."/>
            <person name="Mcgee K."/>
            <person name="Jones D."/>
            <person name="Wendel J."/>
            <person name="Stelly D."/>
            <person name="Grimwood J."/>
            <person name="Schmutz J."/>
        </authorList>
    </citation>
    <scope>NUCLEOTIDE SEQUENCE [LARGE SCALE GENOMIC DNA]</scope>
    <source>
        <strain evidence="2">7179.01</strain>
    </source>
</reference>